<proteinExistence type="inferred from homology"/>
<evidence type="ECO:0000256" key="10">
    <source>
        <dbReference type="PIRSR" id="PIRSR000350-4"/>
    </source>
</evidence>
<comment type="cofactor">
    <cofactor evidence="9">
        <name>FAD</name>
        <dbReference type="ChEBI" id="CHEBI:57692"/>
    </cofactor>
    <text evidence="9">Binds 1 FAD per subunit.</text>
</comment>
<feature type="binding site" evidence="9">
    <location>
        <position position="277"/>
    </location>
    <ligand>
        <name>NAD(+)</name>
        <dbReference type="ChEBI" id="CHEBI:57540"/>
    </ligand>
</feature>
<organism evidence="14 15">
    <name type="scientific">Demequina lutea</name>
    <dbReference type="NCBI Taxonomy" id="431489"/>
    <lineage>
        <taxon>Bacteria</taxon>
        <taxon>Bacillati</taxon>
        <taxon>Actinomycetota</taxon>
        <taxon>Actinomycetes</taxon>
        <taxon>Micrococcales</taxon>
        <taxon>Demequinaceae</taxon>
        <taxon>Demequina</taxon>
    </lineage>
</organism>
<dbReference type="PRINTS" id="PR00411">
    <property type="entry name" value="PNDRDTASEI"/>
</dbReference>
<keyword evidence="3 9" id="KW-0274">FAD</keyword>
<keyword evidence="2 11" id="KW-0285">Flavoprotein</keyword>
<evidence type="ECO:0000256" key="4">
    <source>
        <dbReference type="ARBA" id="ARBA00023002"/>
    </source>
</evidence>
<evidence type="ECO:0000256" key="1">
    <source>
        <dbReference type="ARBA" id="ARBA00007532"/>
    </source>
</evidence>
<protein>
    <submittedName>
        <fullName evidence="14">Dihydrolipoamide dehydrogenase</fullName>
        <ecNumber evidence="14">1.8.1.4</ecNumber>
    </submittedName>
</protein>
<dbReference type="InterPro" id="IPR001100">
    <property type="entry name" value="Pyr_nuc-diS_OxRdtase"/>
</dbReference>
<evidence type="ECO:0000256" key="3">
    <source>
        <dbReference type="ARBA" id="ARBA00022827"/>
    </source>
</evidence>
<keyword evidence="9" id="KW-0547">Nucleotide-binding</keyword>
<keyword evidence="5 9" id="KW-0520">NAD</keyword>
<dbReference type="Gene3D" id="3.30.390.30">
    <property type="match status" value="1"/>
</dbReference>
<feature type="disulfide bond" description="Redox-active" evidence="10">
    <location>
        <begin position="46"/>
        <end position="51"/>
    </location>
</feature>
<evidence type="ECO:0000259" key="12">
    <source>
        <dbReference type="Pfam" id="PF02852"/>
    </source>
</evidence>
<evidence type="ECO:0000256" key="2">
    <source>
        <dbReference type="ARBA" id="ARBA00022630"/>
    </source>
</evidence>
<dbReference type="PIRSF" id="PIRSF000350">
    <property type="entry name" value="Mercury_reductase_MerA"/>
    <property type="match status" value="1"/>
</dbReference>
<evidence type="ECO:0000256" key="8">
    <source>
        <dbReference type="PIRSR" id="PIRSR000350-2"/>
    </source>
</evidence>
<dbReference type="FunFam" id="3.30.390.30:FF:000001">
    <property type="entry name" value="Dihydrolipoyl dehydrogenase"/>
    <property type="match status" value="1"/>
</dbReference>
<dbReference type="GO" id="GO:0050660">
    <property type="term" value="F:flavin adenine dinucleotide binding"/>
    <property type="evidence" value="ECO:0007669"/>
    <property type="project" value="TreeGrafter"/>
</dbReference>
<name>A0A7Y9ZB80_9MICO</name>
<evidence type="ECO:0000313" key="14">
    <source>
        <dbReference type="EMBL" id="NYI40988.1"/>
    </source>
</evidence>
<feature type="domain" description="FAD/NAD(P)-binding" evidence="13">
    <location>
        <begin position="9"/>
        <end position="332"/>
    </location>
</feature>
<dbReference type="InterPro" id="IPR036188">
    <property type="entry name" value="FAD/NAD-bd_sf"/>
</dbReference>
<dbReference type="InterPro" id="IPR016156">
    <property type="entry name" value="FAD/NAD-linked_Rdtase_dimer_sf"/>
</dbReference>
<keyword evidence="7 11" id="KW-0676">Redox-active center</keyword>
<keyword evidence="4 11" id="KW-0560">Oxidoreductase</keyword>
<gene>
    <name evidence="14" type="ORF">BKA03_001107</name>
</gene>
<feature type="binding site" evidence="9">
    <location>
        <begin position="323"/>
        <end position="326"/>
    </location>
    <ligand>
        <name>FAD</name>
        <dbReference type="ChEBI" id="CHEBI:57692"/>
    </ligand>
</feature>
<reference evidence="14 15" key="1">
    <citation type="submission" date="2020-07" db="EMBL/GenBank/DDBJ databases">
        <title>Sequencing the genomes of 1000 actinobacteria strains.</title>
        <authorList>
            <person name="Klenk H.-P."/>
        </authorList>
    </citation>
    <scope>NUCLEOTIDE SEQUENCE [LARGE SCALE GENOMIC DNA]</scope>
    <source>
        <strain evidence="14 15">DSM 19970</strain>
    </source>
</reference>
<dbReference type="GO" id="GO:0006103">
    <property type="term" value="P:2-oxoglutarate metabolic process"/>
    <property type="evidence" value="ECO:0007669"/>
    <property type="project" value="TreeGrafter"/>
</dbReference>
<dbReference type="Proteomes" id="UP000547973">
    <property type="component" value="Unassembled WGS sequence"/>
</dbReference>
<evidence type="ECO:0000256" key="5">
    <source>
        <dbReference type="ARBA" id="ARBA00023027"/>
    </source>
</evidence>
<dbReference type="RefSeq" id="WP_062075948.1">
    <property type="nucleotide sequence ID" value="NZ_BBRC01000014.1"/>
</dbReference>
<comment type="similarity">
    <text evidence="1 11">Belongs to the class-I pyridine nucleotide-disulfide oxidoreductase family.</text>
</comment>
<dbReference type="PANTHER" id="PTHR22912:SF151">
    <property type="entry name" value="DIHYDROLIPOYL DEHYDROGENASE, MITOCHONDRIAL"/>
    <property type="match status" value="1"/>
</dbReference>
<evidence type="ECO:0000259" key="13">
    <source>
        <dbReference type="Pfam" id="PF07992"/>
    </source>
</evidence>
<dbReference type="InterPro" id="IPR004099">
    <property type="entry name" value="Pyr_nucl-diS_OxRdtase_dimer"/>
</dbReference>
<keyword evidence="6" id="KW-1015">Disulfide bond</keyword>
<dbReference type="InterPro" id="IPR012999">
    <property type="entry name" value="Pyr_OxRdtase_I_AS"/>
</dbReference>
<evidence type="ECO:0000256" key="11">
    <source>
        <dbReference type="RuleBase" id="RU003691"/>
    </source>
</evidence>
<dbReference type="OrthoDB" id="4797035at2"/>
<evidence type="ECO:0000256" key="7">
    <source>
        <dbReference type="ARBA" id="ARBA00023284"/>
    </source>
</evidence>
<evidence type="ECO:0000256" key="9">
    <source>
        <dbReference type="PIRSR" id="PIRSR000350-3"/>
    </source>
</evidence>
<sequence>MMTTNDHVDVLVIGGGPGGTPAAMALGRAGKHVMLVEAGRGLGGTCLFEGCIPSKIFRETAARRHEIVRAGEFGLRLGSSDLPGIDWAAVQSRRDRILSGRAQGALAHTEAMPSLDVVFGRARLTGARTALVETPDMQRTVTFDRAILATGSVPASLPIPGAELPGVIDSTQLIEIDAIPRSMVLIGAGPIGVEMAQIFAMLGTRVTILEVADRILGPVDAVLAGRLEKRLVQDGIEVHTKATVASITGDRGSHVTTFSVGGKEMTAETEVVAIVAGRRPNVAGLGLENTQVLSDKNGVIVDDTLQTGEPGIYATGDLLGNPMFAHWATAQALAVARHLLGAPVEFPRPEHNSAVIFSYPEIGMVGLTEEAARAGGLDVGVSEYDYKGDARAQISGDADGLLRIVYAPDSRRVLGVHVLVEGAADLMGEAALAVRVGSTVEDLASTIHPHPTLTEAFGLAALAVGGRRRE</sequence>
<dbReference type="Pfam" id="PF02852">
    <property type="entry name" value="Pyr_redox_dim"/>
    <property type="match status" value="1"/>
</dbReference>
<feature type="binding site" evidence="9">
    <location>
        <begin position="150"/>
        <end position="152"/>
    </location>
    <ligand>
        <name>FAD</name>
        <dbReference type="ChEBI" id="CHEBI:57692"/>
    </ligand>
</feature>
<dbReference type="EMBL" id="JACBZO010000001">
    <property type="protein sequence ID" value="NYI40988.1"/>
    <property type="molecule type" value="Genomic_DNA"/>
</dbReference>
<feature type="domain" description="Pyridine nucleotide-disulphide oxidoreductase dimerisation" evidence="12">
    <location>
        <begin position="354"/>
        <end position="460"/>
    </location>
</feature>
<dbReference type="InterPro" id="IPR023753">
    <property type="entry name" value="FAD/NAD-binding_dom"/>
</dbReference>
<comment type="caution">
    <text evidence="14">The sequence shown here is derived from an EMBL/GenBank/DDBJ whole genome shotgun (WGS) entry which is preliminary data.</text>
</comment>
<feature type="binding site" evidence="9">
    <location>
        <begin position="187"/>
        <end position="194"/>
    </location>
    <ligand>
        <name>NAD(+)</name>
        <dbReference type="ChEBI" id="CHEBI:57540"/>
    </ligand>
</feature>
<keyword evidence="15" id="KW-1185">Reference proteome</keyword>
<feature type="active site" description="Proton acceptor" evidence="8">
    <location>
        <position position="450"/>
    </location>
</feature>
<dbReference type="PANTHER" id="PTHR22912">
    <property type="entry name" value="DISULFIDE OXIDOREDUCTASE"/>
    <property type="match status" value="1"/>
</dbReference>
<dbReference type="PROSITE" id="PS00076">
    <property type="entry name" value="PYRIDINE_REDOX_1"/>
    <property type="match status" value="1"/>
</dbReference>
<dbReference type="InterPro" id="IPR050151">
    <property type="entry name" value="Class-I_Pyr_Nuc-Dis_Oxidored"/>
</dbReference>
<dbReference type="SUPFAM" id="SSF55424">
    <property type="entry name" value="FAD/NAD-linked reductases, dimerisation (C-terminal) domain"/>
    <property type="match status" value="1"/>
</dbReference>
<feature type="binding site" evidence="9">
    <location>
        <position position="317"/>
    </location>
    <ligand>
        <name>FAD</name>
        <dbReference type="ChEBI" id="CHEBI:57692"/>
    </ligand>
</feature>
<dbReference type="Gene3D" id="3.50.50.60">
    <property type="entry name" value="FAD/NAD(P)-binding domain"/>
    <property type="match status" value="2"/>
</dbReference>
<dbReference type="EC" id="1.8.1.4" evidence="14"/>
<feature type="binding site" evidence="9">
    <location>
        <position position="210"/>
    </location>
    <ligand>
        <name>NAD(+)</name>
        <dbReference type="ChEBI" id="CHEBI:57540"/>
    </ligand>
</feature>
<feature type="binding site" evidence="9">
    <location>
        <position position="55"/>
    </location>
    <ligand>
        <name>FAD</name>
        <dbReference type="ChEBI" id="CHEBI:57692"/>
    </ligand>
</feature>
<dbReference type="Pfam" id="PF07992">
    <property type="entry name" value="Pyr_redox_2"/>
    <property type="match status" value="1"/>
</dbReference>
<dbReference type="GO" id="GO:0004148">
    <property type="term" value="F:dihydrolipoyl dehydrogenase (NADH) activity"/>
    <property type="evidence" value="ECO:0007669"/>
    <property type="project" value="UniProtKB-EC"/>
</dbReference>
<dbReference type="AlphaFoldDB" id="A0A7Y9ZB80"/>
<accession>A0A7Y9ZB80</accession>
<dbReference type="PRINTS" id="PR00368">
    <property type="entry name" value="FADPNR"/>
</dbReference>
<dbReference type="SUPFAM" id="SSF51905">
    <property type="entry name" value="FAD/NAD(P)-binding domain"/>
    <property type="match status" value="1"/>
</dbReference>
<evidence type="ECO:0000313" key="15">
    <source>
        <dbReference type="Proteomes" id="UP000547973"/>
    </source>
</evidence>
<evidence type="ECO:0000256" key="6">
    <source>
        <dbReference type="ARBA" id="ARBA00023157"/>
    </source>
</evidence>